<dbReference type="PROSITE" id="PS51285">
    <property type="entry name" value="AGC_KINASE_CTER"/>
    <property type="match status" value="1"/>
</dbReference>
<evidence type="ECO:0000256" key="21">
    <source>
        <dbReference type="SAM" id="MobiDB-lite"/>
    </source>
</evidence>
<evidence type="ECO:0000256" key="16">
    <source>
        <dbReference type="ARBA" id="ARBA00047470"/>
    </source>
</evidence>
<evidence type="ECO:0000313" key="27">
    <source>
        <dbReference type="Proteomes" id="UP000472264"/>
    </source>
</evidence>
<dbReference type="PIRSF" id="PIRSF000551">
    <property type="entry name" value="PKC_delta"/>
    <property type="match status" value="1"/>
</dbReference>
<dbReference type="PROSITE" id="PS00107">
    <property type="entry name" value="PROTEIN_KINASE_ATP"/>
    <property type="match status" value="1"/>
</dbReference>
<dbReference type="InterPro" id="IPR000008">
    <property type="entry name" value="C2_dom"/>
</dbReference>
<dbReference type="PROSITE" id="PS50004">
    <property type="entry name" value="C2"/>
    <property type="match status" value="1"/>
</dbReference>
<evidence type="ECO:0000259" key="25">
    <source>
        <dbReference type="PROSITE" id="PS51285"/>
    </source>
</evidence>
<keyword evidence="4 17" id="KW-0723">Serine/threonine-protein kinase</keyword>
<comment type="catalytic activity">
    <reaction evidence="15 17">
        <text>L-threonyl-[protein] + ATP = O-phospho-L-threonyl-[protein] + ADP + H(+)</text>
        <dbReference type="Rhea" id="RHEA:46608"/>
        <dbReference type="Rhea" id="RHEA-COMP:11060"/>
        <dbReference type="Rhea" id="RHEA-COMP:11605"/>
        <dbReference type="ChEBI" id="CHEBI:15378"/>
        <dbReference type="ChEBI" id="CHEBI:30013"/>
        <dbReference type="ChEBI" id="CHEBI:30616"/>
        <dbReference type="ChEBI" id="CHEBI:61977"/>
        <dbReference type="ChEBI" id="CHEBI:456216"/>
        <dbReference type="EC" id="2.7.11.13"/>
    </reaction>
</comment>
<dbReference type="Pfam" id="PF00168">
    <property type="entry name" value="C2"/>
    <property type="match status" value="1"/>
</dbReference>
<dbReference type="SMART" id="SM00133">
    <property type="entry name" value="S_TK_X"/>
    <property type="match status" value="1"/>
</dbReference>
<dbReference type="GO" id="GO:0005524">
    <property type="term" value="F:ATP binding"/>
    <property type="evidence" value="ECO:0007669"/>
    <property type="project" value="UniProtKB-UniRule"/>
</dbReference>
<feature type="region of interest" description="Disordered" evidence="21">
    <location>
        <begin position="331"/>
        <end position="372"/>
    </location>
</feature>
<accession>A0A665T3H3</accession>
<evidence type="ECO:0000256" key="20">
    <source>
        <dbReference type="PROSITE-ProRule" id="PRU10141"/>
    </source>
</evidence>
<feature type="binding site" evidence="19 20">
    <location>
        <position position="407"/>
    </location>
    <ligand>
        <name>ATP</name>
        <dbReference type="ChEBI" id="CHEBI:30616"/>
    </ligand>
</feature>
<dbReference type="GO" id="GO:0004697">
    <property type="term" value="F:diacylglycerol-dependent serine/threonine kinase activity"/>
    <property type="evidence" value="ECO:0007669"/>
    <property type="project" value="UniProtKB-EC"/>
</dbReference>
<evidence type="ECO:0000256" key="13">
    <source>
        <dbReference type="ARBA" id="ARBA00022833"/>
    </source>
</evidence>
<dbReference type="InterPro" id="IPR002219">
    <property type="entry name" value="PKC_DAG/PE"/>
</dbReference>
<evidence type="ECO:0000256" key="19">
    <source>
        <dbReference type="PIRSR" id="PIRSR000551-51"/>
    </source>
</evidence>
<evidence type="ECO:0000256" key="12">
    <source>
        <dbReference type="ARBA" id="ARBA00022782"/>
    </source>
</evidence>
<dbReference type="CDD" id="cd20835">
    <property type="entry name" value="C1_nPKC_epsilon-like_rpt1"/>
    <property type="match status" value="1"/>
</dbReference>
<keyword evidence="7" id="KW-0479">Metal-binding</keyword>
<dbReference type="GO" id="GO:0008270">
    <property type="term" value="F:zinc ion binding"/>
    <property type="evidence" value="ECO:0007669"/>
    <property type="project" value="UniProtKB-KW"/>
</dbReference>
<dbReference type="Pfam" id="PF00130">
    <property type="entry name" value="C1_1"/>
    <property type="match status" value="2"/>
</dbReference>
<evidence type="ECO:0000256" key="15">
    <source>
        <dbReference type="ARBA" id="ARBA00047272"/>
    </source>
</evidence>
<dbReference type="InterPro" id="IPR000961">
    <property type="entry name" value="AGC-kinase_C"/>
</dbReference>
<dbReference type="FunFam" id="3.30.60.20:FF:000024">
    <property type="entry name" value="Protein kinase C epsilon"/>
    <property type="match status" value="1"/>
</dbReference>
<evidence type="ECO:0000256" key="8">
    <source>
        <dbReference type="ARBA" id="ARBA00022737"/>
    </source>
</evidence>
<dbReference type="SMART" id="SM00109">
    <property type="entry name" value="C1"/>
    <property type="match status" value="2"/>
</dbReference>
<evidence type="ECO:0000256" key="7">
    <source>
        <dbReference type="ARBA" id="ARBA00022723"/>
    </source>
</evidence>
<keyword evidence="10" id="KW-0863">Zinc-finger</keyword>
<evidence type="ECO:0000256" key="14">
    <source>
        <dbReference type="ARBA" id="ARBA00022840"/>
    </source>
</evidence>
<protein>
    <recommendedName>
        <fullName evidence="17">Protein kinase C</fullName>
        <ecNumber evidence="17">2.7.11.13</ecNumber>
    </recommendedName>
</protein>
<dbReference type="CDD" id="cd05591">
    <property type="entry name" value="STKc_nPKC_epsilon"/>
    <property type="match status" value="1"/>
</dbReference>
<dbReference type="PROSITE" id="PS00479">
    <property type="entry name" value="ZF_DAG_PE_1"/>
    <property type="match status" value="1"/>
</dbReference>
<dbReference type="InterPro" id="IPR011009">
    <property type="entry name" value="Kinase-like_dom_sf"/>
</dbReference>
<dbReference type="CDD" id="cd20838">
    <property type="entry name" value="C1_nPKC_epsilon-like_rpt2"/>
    <property type="match status" value="1"/>
</dbReference>
<dbReference type="Ensembl" id="ENSENLT00000004925.1">
    <property type="protein sequence ID" value="ENSENLP00000004670.1"/>
    <property type="gene ID" value="ENSENLG00000002185.1"/>
</dbReference>
<dbReference type="InterPro" id="IPR014376">
    <property type="entry name" value="Prot_kin_PKC_delta"/>
</dbReference>
<evidence type="ECO:0000259" key="24">
    <source>
        <dbReference type="PROSITE" id="PS50081"/>
    </source>
</evidence>
<evidence type="ECO:0000256" key="10">
    <source>
        <dbReference type="ARBA" id="ARBA00022771"/>
    </source>
</evidence>
<feature type="domain" description="C2" evidence="22">
    <location>
        <begin position="1"/>
        <end position="116"/>
    </location>
</feature>
<comment type="subcellular location">
    <subcellularLocation>
        <location evidence="1">Cytoplasm</location>
    </subcellularLocation>
</comment>
<evidence type="ECO:0000256" key="18">
    <source>
        <dbReference type="PIRSR" id="PIRSR000551-50"/>
    </source>
</evidence>
<evidence type="ECO:0000256" key="6">
    <source>
        <dbReference type="ARBA" id="ARBA00022679"/>
    </source>
</evidence>
<dbReference type="InterPro" id="IPR017892">
    <property type="entry name" value="Pkinase_C"/>
</dbReference>
<evidence type="ECO:0000256" key="3">
    <source>
        <dbReference type="ARBA" id="ARBA00022490"/>
    </source>
</evidence>
<dbReference type="Gene3D" id="2.60.40.150">
    <property type="entry name" value="C2 domain"/>
    <property type="match status" value="1"/>
</dbReference>
<proteinExistence type="inferred from homology"/>
<feature type="binding site" evidence="19">
    <location>
        <begin position="384"/>
        <end position="392"/>
    </location>
    <ligand>
        <name>ATP</name>
        <dbReference type="ChEBI" id="CHEBI:30616"/>
    </ligand>
</feature>
<dbReference type="InterPro" id="IPR046349">
    <property type="entry name" value="C1-like_sf"/>
</dbReference>
<evidence type="ECO:0000256" key="1">
    <source>
        <dbReference type="ARBA" id="ARBA00004496"/>
    </source>
</evidence>
<dbReference type="CDD" id="cd04014">
    <property type="entry name" value="C2_PKC_epsilon"/>
    <property type="match status" value="1"/>
</dbReference>
<dbReference type="SUPFAM" id="SSF49562">
    <property type="entry name" value="C2 domain (Calcium/lipid-binding domain, CaLB)"/>
    <property type="match status" value="1"/>
</dbReference>
<keyword evidence="3" id="KW-0963">Cytoplasm</keyword>
<evidence type="ECO:0000256" key="9">
    <source>
        <dbReference type="ARBA" id="ARBA00022741"/>
    </source>
</evidence>
<dbReference type="Gene3D" id="1.10.510.10">
    <property type="entry name" value="Transferase(Phosphotransferase) domain 1"/>
    <property type="match status" value="1"/>
</dbReference>
<dbReference type="EC" id="2.7.11.13" evidence="17"/>
<reference evidence="26" key="3">
    <citation type="submission" date="2025-09" db="UniProtKB">
        <authorList>
            <consortium name="Ensembl"/>
        </authorList>
    </citation>
    <scope>IDENTIFICATION</scope>
</reference>
<keyword evidence="11 17" id="KW-0418">Kinase</keyword>
<dbReference type="InterPro" id="IPR034669">
    <property type="entry name" value="nPKC_epsilon"/>
</dbReference>
<dbReference type="GO" id="GO:0005737">
    <property type="term" value="C:cytoplasm"/>
    <property type="evidence" value="ECO:0007669"/>
    <property type="project" value="UniProtKB-SubCell"/>
</dbReference>
<dbReference type="PRINTS" id="PR00008">
    <property type="entry name" value="DAGPEDOMAIN"/>
</dbReference>
<organism evidence="26 27">
    <name type="scientific">Echeneis naucrates</name>
    <name type="common">Live sharksucker</name>
    <dbReference type="NCBI Taxonomy" id="173247"/>
    <lineage>
        <taxon>Eukaryota</taxon>
        <taxon>Metazoa</taxon>
        <taxon>Chordata</taxon>
        <taxon>Craniata</taxon>
        <taxon>Vertebrata</taxon>
        <taxon>Euteleostomi</taxon>
        <taxon>Actinopterygii</taxon>
        <taxon>Neopterygii</taxon>
        <taxon>Teleostei</taxon>
        <taxon>Neoteleostei</taxon>
        <taxon>Acanthomorphata</taxon>
        <taxon>Carangaria</taxon>
        <taxon>Carangiformes</taxon>
        <taxon>Echeneidae</taxon>
        <taxon>Echeneis</taxon>
    </lineage>
</organism>
<gene>
    <name evidence="26" type="primary">prkcea</name>
</gene>
<dbReference type="GO" id="GO:0030154">
    <property type="term" value="P:cell differentiation"/>
    <property type="evidence" value="ECO:0007669"/>
    <property type="project" value="UniProtKB-KW"/>
</dbReference>
<dbReference type="InterPro" id="IPR000719">
    <property type="entry name" value="Prot_kinase_dom"/>
</dbReference>
<feature type="domain" description="Protein kinase" evidence="23">
    <location>
        <begin position="378"/>
        <end position="638"/>
    </location>
</feature>
<keyword evidence="12" id="KW-0221">Differentiation</keyword>
<dbReference type="InterPro" id="IPR017441">
    <property type="entry name" value="Protein_kinase_ATP_BS"/>
</dbReference>
<dbReference type="FunFam" id="3.30.200.20:FF:000080">
    <property type="entry name" value="Protein kinase C"/>
    <property type="match status" value="1"/>
</dbReference>
<keyword evidence="5" id="KW-0597">Phosphoprotein</keyword>
<reference evidence="26" key="2">
    <citation type="submission" date="2025-08" db="UniProtKB">
        <authorList>
            <consortium name="Ensembl"/>
        </authorList>
    </citation>
    <scope>IDENTIFICATION</scope>
</reference>
<feature type="domain" description="Phorbol-ester/DAG-type" evidence="24">
    <location>
        <begin position="244"/>
        <end position="294"/>
    </location>
</feature>
<keyword evidence="8" id="KW-0677">Repeat</keyword>
<comment type="similarity">
    <text evidence="2 17">Belongs to the protein kinase superfamily. AGC Ser/Thr protein kinase family. PKC subfamily.</text>
</comment>
<dbReference type="Gene3D" id="3.30.200.20">
    <property type="entry name" value="Phosphorylase Kinase, domain 1"/>
    <property type="match status" value="1"/>
</dbReference>
<dbReference type="InterPro" id="IPR035892">
    <property type="entry name" value="C2_domain_sf"/>
</dbReference>
<dbReference type="Pfam" id="PF00069">
    <property type="entry name" value="Pkinase"/>
    <property type="match status" value="1"/>
</dbReference>
<evidence type="ECO:0000256" key="11">
    <source>
        <dbReference type="ARBA" id="ARBA00022777"/>
    </source>
</evidence>
<dbReference type="SUPFAM" id="SSF56112">
    <property type="entry name" value="Protein kinase-like (PK-like)"/>
    <property type="match status" value="1"/>
</dbReference>
<feature type="domain" description="Phorbol-ester/DAG-type" evidence="24">
    <location>
        <begin position="170"/>
        <end position="221"/>
    </location>
</feature>
<dbReference type="Pfam" id="PF00433">
    <property type="entry name" value="Pkinase_C"/>
    <property type="match status" value="1"/>
</dbReference>
<evidence type="ECO:0000256" key="17">
    <source>
        <dbReference type="PIRNR" id="PIRNR000551"/>
    </source>
</evidence>
<name>A0A665T3H3_ECHNA</name>
<dbReference type="SMART" id="SM00239">
    <property type="entry name" value="C2"/>
    <property type="match status" value="1"/>
</dbReference>
<evidence type="ECO:0000256" key="2">
    <source>
        <dbReference type="ARBA" id="ARBA00005490"/>
    </source>
</evidence>
<evidence type="ECO:0000256" key="4">
    <source>
        <dbReference type="ARBA" id="ARBA00022527"/>
    </source>
</evidence>
<dbReference type="PROSITE" id="PS00108">
    <property type="entry name" value="PROTEIN_KINASE_ST"/>
    <property type="match status" value="1"/>
</dbReference>
<evidence type="ECO:0000259" key="22">
    <source>
        <dbReference type="PROSITE" id="PS50004"/>
    </source>
</evidence>
<dbReference type="PROSITE" id="PS50081">
    <property type="entry name" value="ZF_DAG_PE_2"/>
    <property type="match status" value="2"/>
</dbReference>
<feature type="active site" description="Proton acceptor" evidence="18">
    <location>
        <position position="502"/>
    </location>
</feature>
<sequence>MPVFSGLLKVRVCEAVDLKPTPWALRHAVGKSGSFLLDPYLALNLDQIRLGQTATRTKTNSPAWHQEFCTEVREGRSLELSVFHDAPIGYDDFVANCTIQLEDLLQNGTRHYEDWIDLEPEGKVYVVIDLSGSSTEASGTNDNEERVFRERIGPRRRQGAVRRRVHQVNGHKFMATYLRQPTYCSHCRDFIWGVLGKQGYQCQVCTCVVHKRCHELIITKCAGMKKQEDTPEEVGSQRFSVNMPHKFSIHNYKVPTFCDHCGSLLWGLMRQGLQCKVCKMNVHRRCETNVAPNCGVDARGIAKVLSDLGVTPDKISNTAQRRRKLDRLEDTLSLDQQGPQHSTSSSSSSSSSNASSSSSSSSAGRENGQSQRRSLKDFNFIKVLGKGSFGKVMLAELKGTEEVYAVKVLKKDVILQDDDVDCTMTEKRILALARRHPYLTQLYCCFQTRDRLFFVMEYVNGGDLMFQIQRSRKFDEPRSRFYAAEVTSALMFLHRNGVIYRDLKLDNILLDAEGHCKLADFGMCKEGIINGVTTTTFCGTPDYIAPEILQELEYGASVDWWALGVLMYEMMAGQPPFEADNEDDLFESILHDDVLYPVWLSKEAVSILRAFMTKNPAKRLGCVVSQGCEEAIKTHPFFREIDWLLLEQKKVKPPFKPRIKTKRDVNNFDQDFTKEDPVLTPTDEAIVRQINQEEFKDFSYCAPEETQT</sequence>
<dbReference type="SUPFAM" id="SSF57889">
    <property type="entry name" value="Cysteine-rich domain"/>
    <property type="match status" value="2"/>
</dbReference>
<comment type="catalytic activity">
    <reaction evidence="16">
        <text>L-seryl-[protein] + ATP = O-phospho-L-seryl-[protein] + ADP + H(+)</text>
        <dbReference type="Rhea" id="RHEA:17989"/>
        <dbReference type="Rhea" id="RHEA-COMP:9863"/>
        <dbReference type="Rhea" id="RHEA-COMP:11604"/>
        <dbReference type="ChEBI" id="CHEBI:15378"/>
        <dbReference type="ChEBI" id="CHEBI:29999"/>
        <dbReference type="ChEBI" id="CHEBI:30616"/>
        <dbReference type="ChEBI" id="CHEBI:83421"/>
        <dbReference type="ChEBI" id="CHEBI:456216"/>
        <dbReference type="EC" id="2.7.11.13"/>
    </reaction>
</comment>
<evidence type="ECO:0000313" key="26">
    <source>
        <dbReference type="Ensembl" id="ENSENLP00000004670.1"/>
    </source>
</evidence>
<evidence type="ECO:0000256" key="5">
    <source>
        <dbReference type="ARBA" id="ARBA00022553"/>
    </source>
</evidence>
<feature type="compositionally biased region" description="Polar residues" evidence="21">
    <location>
        <begin position="363"/>
        <end position="372"/>
    </location>
</feature>
<keyword evidence="13" id="KW-0862">Zinc</keyword>
<dbReference type="FunFam" id="1.10.510.10:FF:000126">
    <property type="entry name" value="Protein kinase C epsilon"/>
    <property type="match status" value="1"/>
</dbReference>
<feature type="compositionally biased region" description="Low complexity" evidence="21">
    <location>
        <begin position="342"/>
        <end position="362"/>
    </location>
</feature>
<dbReference type="Proteomes" id="UP000472264">
    <property type="component" value="Chromosome 19"/>
</dbReference>
<dbReference type="PANTHER" id="PTHR24351">
    <property type="entry name" value="RIBOSOMAL PROTEIN S6 KINASE"/>
    <property type="match status" value="1"/>
</dbReference>
<dbReference type="FunFam" id="3.30.60.20:FF:000003">
    <property type="entry name" value="Protein kinase C delta"/>
    <property type="match status" value="1"/>
</dbReference>
<keyword evidence="9 17" id="KW-0547">Nucleotide-binding</keyword>
<dbReference type="SMART" id="SM00220">
    <property type="entry name" value="S_TKc"/>
    <property type="match status" value="1"/>
</dbReference>
<keyword evidence="6 17" id="KW-0808">Transferase</keyword>
<keyword evidence="27" id="KW-1185">Reference proteome</keyword>
<dbReference type="FunFam" id="2.60.40.150:FF:000056">
    <property type="entry name" value="Protein kinase C epsilon"/>
    <property type="match status" value="1"/>
</dbReference>
<reference evidence="26" key="1">
    <citation type="submission" date="2021-04" db="EMBL/GenBank/DDBJ databases">
        <authorList>
            <consortium name="Wellcome Sanger Institute Data Sharing"/>
        </authorList>
    </citation>
    <scope>NUCLEOTIDE SEQUENCE [LARGE SCALE GENOMIC DNA]</scope>
</reference>
<dbReference type="AlphaFoldDB" id="A0A665T3H3"/>
<dbReference type="InterPro" id="IPR008271">
    <property type="entry name" value="Ser/Thr_kinase_AS"/>
</dbReference>
<dbReference type="InterPro" id="IPR020454">
    <property type="entry name" value="DAG/PE-bd"/>
</dbReference>
<dbReference type="PROSITE" id="PS50011">
    <property type="entry name" value="PROTEIN_KINASE_DOM"/>
    <property type="match status" value="1"/>
</dbReference>
<feature type="domain" description="AGC-kinase C-terminal" evidence="25">
    <location>
        <begin position="639"/>
        <end position="708"/>
    </location>
</feature>
<keyword evidence="14 17" id="KW-0067">ATP-binding</keyword>
<evidence type="ECO:0000259" key="23">
    <source>
        <dbReference type="PROSITE" id="PS50011"/>
    </source>
</evidence>
<dbReference type="Gene3D" id="3.30.60.20">
    <property type="match status" value="2"/>
</dbReference>